<dbReference type="STRING" id="991.IW20_14110"/>
<evidence type="ECO:0000313" key="3">
    <source>
        <dbReference type="EMBL" id="OXA91372.1"/>
    </source>
</evidence>
<dbReference type="Proteomes" id="UP000028712">
    <property type="component" value="Unassembled WGS sequence"/>
</dbReference>
<name>A0A086AFG1_FLAHY</name>
<keyword evidence="1" id="KW-1133">Transmembrane helix</keyword>
<accession>A0A086AFG1</accession>
<organism evidence="2 4">
    <name type="scientific">Flavobacterium hydatis</name>
    <name type="common">Cytophaga aquatilis</name>
    <dbReference type="NCBI Taxonomy" id="991"/>
    <lineage>
        <taxon>Bacteria</taxon>
        <taxon>Pseudomonadati</taxon>
        <taxon>Bacteroidota</taxon>
        <taxon>Flavobacteriia</taxon>
        <taxon>Flavobacteriales</taxon>
        <taxon>Flavobacteriaceae</taxon>
        <taxon>Flavobacterium</taxon>
    </lineage>
</organism>
<reference evidence="2 4" key="1">
    <citation type="submission" date="2014-07" db="EMBL/GenBank/DDBJ databases">
        <title>Genome of Flavobacterium hydatis DSM 2063.</title>
        <authorList>
            <person name="Pipes S.E."/>
            <person name="Stropko S.J."/>
            <person name="Newman J.D."/>
        </authorList>
    </citation>
    <scope>NUCLEOTIDE SEQUENCE [LARGE SCALE GENOMIC DNA]</scope>
    <source>
        <strain evidence="2 4">DSM 2063</strain>
    </source>
</reference>
<proteinExistence type="predicted"/>
<dbReference type="EMBL" id="MUGY01000025">
    <property type="protein sequence ID" value="OXA91372.1"/>
    <property type="molecule type" value="Genomic_DNA"/>
</dbReference>
<dbReference type="Proteomes" id="UP000198424">
    <property type="component" value="Unassembled WGS sequence"/>
</dbReference>
<reference evidence="3 5" key="2">
    <citation type="submission" date="2016-11" db="EMBL/GenBank/DDBJ databases">
        <title>Whole genomes of Flavobacteriaceae.</title>
        <authorList>
            <person name="Stine C."/>
            <person name="Li C."/>
            <person name="Tadesse D."/>
        </authorList>
    </citation>
    <scope>NUCLEOTIDE SEQUENCE [LARGE SCALE GENOMIC DNA]</scope>
    <source>
        <strain evidence="3 5">ATCC 29551</strain>
    </source>
</reference>
<protein>
    <submittedName>
        <fullName evidence="2">Uncharacterized protein</fullName>
    </submittedName>
</protein>
<evidence type="ECO:0000313" key="2">
    <source>
        <dbReference type="EMBL" id="KFF15425.1"/>
    </source>
</evidence>
<keyword evidence="5" id="KW-1185">Reference proteome</keyword>
<keyword evidence="1" id="KW-0472">Membrane</keyword>
<sequence>MNDFTKRKTSNRSSHLTVFLQKKYRFLNHLSHLRKYKFIYFLNELTYLIWLIFWNQSKKGVIVYAFAISIFLY</sequence>
<feature type="transmembrane region" description="Helical" evidence="1">
    <location>
        <begin position="38"/>
        <end position="54"/>
    </location>
</feature>
<dbReference type="AlphaFoldDB" id="A0A086AFG1"/>
<evidence type="ECO:0000313" key="5">
    <source>
        <dbReference type="Proteomes" id="UP000198424"/>
    </source>
</evidence>
<comment type="caution">
    <text evidence="2">The sequence shown here is derived from an EMBL/GenBank/DDBJ whole genome shotgun (WGS) entry which is preliminary data.</text>
</comment>
<dbReference type="EMBL" id="JPRM01000021">
    <property type="protein sequence ID" value="KFF15425.1"/>
    <property type="molecule type" value="Genomic_DNA"/>
</dbReference>
<evidence type="ECO:0000256" key="1">
    <source>
        <dbReference type="SAM" id="Phobius"/>
    </source>
</evidence>
<gene>
    <name evidence="3" type="ORF">B0A62_16975</name>
    <name evidence="2" type="ORF">IW20_14110</name>
</gene>
<evidence type="ECO:0000313" key="4">
    <source>
        <dbReference type="Proteomes" id="UP000028712"/>
    </source>
</evidence>
<keyword evidence="1" id="KW-0812">Transmembrane</keyword>